<evidence type="ECO:0000313" key="8">
    <source>
        <dbReference type="Proteomes" id="UP000824202"/>
    </source>
</evidence>
<dbReference type="Proteomes" id="UP000824202">
    <property type="component" value="Unassembled WGS sequence"/>
</dbReference>
<dbReference type="InterPro" id="IPR013324">
    <property type="entry name" value="RNA_pol_sigma_r3/r4-like"/>
</dbReference>
<dbReference type="Gene3D" id="1.10.1740.10">
    <property type="match status" value="1"/>
</dbReference>
<dbReference type="Gene3D" id="1.10.10.10">
    <property type="entry name" value="Winged helix-like DNA-binding domain superfamily/Winged helix DNA-binding domain"/>
    <property type="match status" value="1"/>
</dbReference>
<dbReference type="NCBIfam" id="TIGR02937">
    <property type="entry name" value="sigma70-ECF"/>
    <property type="match status" value="1"/>
</dbReference>
<evidence type="ECO:0000259" key="5">
    <source>
        <dbReference type="Pfam" id="PF04542"/>
    </source>
</evidence>
<dbReference type="GO" id="GO:0016987">
    <property type="term" value="F:sigma factor activity"/>
    <property type="evidence" value="ECO:0007669"/>
    <property type="project" value="UniProtKB-KW"/>
</dbReference>
<keyword evidence="4" id="KW-0804">Transcription</keyword>
<dbReference type="Pfam" id="PF04542">
    <property type="entry name" value="Sigma70_r2"/>
    <property type="match status" value="1"/>
</dbReference>
<sequence>MDRAGKSPIDFKKFFEEFFPAVYALMRKYTQEDEVAWDLAQDAFLKLWDKWDEFAGEENAKAFVYTVAKNLFVNYRNREKLKAEVYANLEIDEVDDNNYLKEIMAIETKRLLYAAIDQLPPQTRTIILLNLAGKNNTEIAEDLSISVNTVKSLKKAAYQTLRSLLAKDYWWIIFLNFYL</sequence>
<comment type="caution">
    <text evidence="7">The sequence shown here is derived from an EMBL/GenBank/DDBJ whole genome shotgun (WGS) entry which is preliminary data.</text>
</comment>
<gene>
    <name evidence="7" type="ORF">H9863_04865</name>
</gene>
<dbReference type="PANTHER" id="PTHR43133">
    <property type="entry name" value="RNA POLYMERASE ECF-TYPE SIGMA FACTO"/>
    <property type="match status" value="1"/>
</dbReference>
<feature type="domain" description="RNA polymerase sigma factor 70 region 4 type 2" evidence="6">
    <location>
        <begin position="110"/>
        <end position="160"/>
    </location>
</feature>
<reference evidence="7" key="1">
    <citation type="journal article" date="2021" name="PeerJ">
        <title>Extensive microbial diversity within the chicken gut microbiome revealed by metagenomics and culture.</title>
        <authorList>
            <person name="Gilroy R."/>
            <person name="Ravi A."/>
            <person name="Getino M."/>
            <person name="Pursley I."/>
            <person name="Horton D.L."/>
            <person name="Alikhan N.F."/>
            <person name="Baker D."/>
            <person name="Gharbi K."/>
            <person name="Hall N."/>
            <person name="Watson M."/>
            <person name="Adriaenssens E.M."/>
            <person name="Foster-Nyarko E."/>
            <person name="Jarju S."/>
            <person name="Secka A."/>
            <person name="Antonio M."/>
            <person name="Oren A."/>
            <person name="Chaudhuri R.R."/>
            <person name="La Ragione R."/>
            <person name="Hildebrand F."/>
            <person name="Pallen M.J."/>
        </authorList>
    </citation>
    <scope>NUCLEOTIDE SEQUENCE</scope>
    <source>
        <strain evidence="7">23274</strain>
    </source>
</reference>
<evidence type="ECO:0000256" key="1">
    <source>
        <dbReference type="ARBA" id="ARBA00010641"/>
    </source>
</evidence>
<keyword evidence="2" id="KW-0805">Transcription regulation</keyword>
<evidence type="ECO:0000256" key="4">
    <source>
        <dbReference type="ARBA" id="ARBA00023163"/>
    </source>
</evidence>
<dbReference type="GO" id="GO:0006352">
    <property type="term" value="P:DNA-templated transcription initiation"/>
    <property type="evidence" value="ECO:0007669"/>
    <property type="project" value="InterPro"/>
</dbReference>
<dbReference type="InterPro" id="IPR013249">
    <property type="entry name" value="RNA_pol_sigma70_r4_t2"/>
</dbReference>
<proteinExistence type="inferred from homology"/>
<protein>
    <submittedName>
        <fullName evidence="7">Sigma-70 family RNA polymerase sigma factor</fullName>
    </submittedName>
</protein>
<dbReference type="InterPro" id="IPR014284">
    <property type="entry name" value="RNA_pol_sigma-70_dom"/>
</dbReference>
<dbReference type="PANTHER" id="PTHR43133:SF46">
    <property type="entry name" value="RNA POLYMERASE SIGMA-70 FACTOR ECF SUBFAMILY"/>
    <property type="match status" value="1"/>
</dbReference>
<feature type="domain" description="RNA polymerase sigma-70 region 2" evidence="5">
    <location>
        <begin position="15"/>
        <end position="80"/>
    </location>
</feature>
<dbReference type="AlphaFoldDB" id="A0A9D1V0F2"/>
<dbReference type="InterPro" id="IPR007627">
    <property type="entry name" value="RNA_pol_sigma70_r2"/>
</dbReference>
<dbReference type="EMBL" id="DXFT01000095">
    <property type="protein sequence ID" value="HIX03434.1"/>
    <property type="molecule type" value="Genomic_DNA"/>
</dbReference>
<comment type="similarity">
    <text evidence="1">Belongs to the sigma-70 factor family. ECF subfamily.</text>
</comment>
<evidence type="ECO:0000313" key="7">
    <source>
        <dbReference type="EMBL" id="HIX03434.1"/>
    </source>
</evidence>
<dbReference type="SUPFAM" id="SSF88946">
    <property type="entry name" value="Sigma2 domain of RNA polymerase sigma factors"/>
    <property type="match status" value="1"/>
</dbReference>
<dbReference type="SUPFAM" id="SSF88659">
    <property type="entry name" value="Sigma3 and sigma4 domains of RNA polymerase sigma factors"/>
    <property type="match status" value="1"/>
</dbReference>
<dbReference type="GO" id="GO:0003677">
    <property type="term" value="F:DNA binding"/>
    <property type="evidence" value="ECO:0007669"/>
    <property type="project" value="InterPro"/>
</dbReference>
<organism evidence="7 8">
    <name type="scientific">Candidatus Odoribacter faecigallinarum</name>
    <dbReference type="NCBI Taxonomy" id="2838706"/>
    <lineage>
        <taxon>Bacteria</taxon>
        <taxon>Pseudomonadati</taxon>
        <taxon>Bacteroidota</taxon>
        <taxon>Bacteroidia</taxon>
        <taxon>Bacteroidales</taxon>
        <taxon>Odoribacteraceae</taxon>
        <taxon>Odoribacter</taxon>
    </lineage>
</organism>
<evidence type="ECO:0000256" key="3">
    <source>
        <dbReference type="ARBA" id="ARBA00023082"/>
    </source>
</evidence>
<keyword evidence="3" id="KW-0731">Sigma factor</keyword>
<reference evidence="7" key="2">
    <citation type="submission" date="2021-04" db="EMBL/GenBank/DDBJ databases">
        <authorList>
            <person name="Gilroy R."/>
        </authorList>
    </citation>
    <scope>NUCLEOTIDE SEQUENCE</scope>
    <source>
        <strain evidence="7">23274</strain>
    </source>
</reference>
<name>A0A9D1V0F2_9BACT</name>
<accession>A0A9D1V0F2</accession>
<evidence type="ECO:0000256" key="2">
    <source>
        <dbReference type="ARBA" id="ARBA00023015"/>
    </source>
</evidence>
<dbReference type="InterPro" id="IPR036388">
    <property type="entry name" value="WH-like_DNA-bd_sf"/>
</dbReference>
<dbReference type="InterPro" id="IPR013325">
    <property type="entry name" value="RNA_pol_sigma_r2"/>
</dbReference>
<evidence type="ECO:0000259" key="6">
    <source>
        <dbReference type="Pfam" id="PF08281"/>
    </source>
</evidence>
<dbReference type="InterPro" id="IPR039425">
    <property type="entry name" value="RNA_pol_sigma-70-like"/>
</dbReference>
<dbReference type="Pfam" id="PF08281">
    <property type="entry name" value="Sigma70_r4_2"/>
    <property type="match status" value="1"/>
</dbReference>